<organism evidence="3 4">
    <name type="scientific">Escallonia rubra</name>
    <dbReference type="NCBI Taxonomy" id="112253"/>
    <lineage>
        <taxon>Eukaryota</taxon>
        <taxon>Viridiplantae</taxon>
        <taxon>Streptophyta</taxon>
        <taxon>Embryophyta</taxon>
        <taxon>Tracheophyta</taxon>
        <taxon>Spermatophyta</taxon>
        <taxon>Magnoliopsida</taxon>
        <taxon>eudicotyledons</taxon>
        <taxon>Gunneridae</taxon>
        <taxon>Pentapetalae</taxon>
        <taxon>asterids</taxon>
        <taxon>campanulids</taxon>
        <taxon>Escalloniales</taxon>
        <taxon>Escalloniaceae</taxon>
        <taxon>Escallonia</taxon>
    </lineage>
</organism>
<keyword evidence="1" id="KW-0963">Cytoplasm</keyword>
<sequence length="137" mass="15789">MEEVKLHEDGQVHLTSDPLKGIPFEYIEEDLSNRSDLILKCNPVHKKVPVCVHAGKPIREAMVILECIEDEPWPQNPLLPSDPYDGAVARFWAKFAEDKGIVTWSMYRTSGEEQFGTDEKHRRTCPWTEGILRQEKD</sequence>
<reference evidence="3" key="1">
    <citation type="submission" date="2022-12" db="EMBL/GenBank/DDBJ databases">
        <title>Draft genome assemblies for two species of Escallonia (Escalloniales).</title>
        <authorList>
            <person name="Chanderbali A."/>
            <person name="Dervinis C."/>
            <person name="Anghel I."/>
            <person name="Soltis D."/>
            <person name="Soltis P."/>
            <person name="Zapata F."/>
        </authorList>
    </citation>
    <scope>NUCLEOTIDE SEQUENCE</scope>
    <source>
        <strain evidence="3">UCBG92.1500</strain>
        <tissue evidence="3">Leaf</tissue>
    </source>
</reference>
<dbReference type="InterPro" id="IPR004045">
    <property type="entry name" value="Glutathione_S-Trfase_N"/>
</dbReference>
<dbReference type="EC" id="2.5.1.18" evidence="1"/>
<dbReference type="EMBL" id="JAVXUO010001342">
    <property type="protein sequence ID" value="KAK2983301.1"/>
    <property type="molecule type" value="Genomic_DNA"/>
</dbReference>
<dbReference type="InterPro" id="IPR045073">
    <property type="entry name" value="Omega/Tau-like"/>
</dbReference>
<dbReference type="GO" id="GO:0005829">
    <property type="term" value="C:cytosol"/>
    <property type="evidence" value="ECO:0007669"/>
    <property type="project" value="UniProtKB-SubCell"/>
</dbReference>
<dbReference type="Proteomes" id="UP001187471">
    <property type="component" value="Unassembled WGS sequence"/>
</dbReference>
<evidence type="ECO:0000256" key="1">
    <source>
        <dbReference type="RuleBase" id="RU369102"/>
    </source>
</evidence>
<keyword evidence="4" id="KW-1185">Reference proteome</keyword>
<dbReference type="PANTHER" id="PTHR11260">
    <property type="entry name" value="GLUTATHIONE S-TRANSFERASE, GST, SUPERFAMILY, GST DOMAIN CONTAINING"/>
    <property type="match status" value="1"/>
</dbReference>
<dbReference type="InterPro" id="IPR036249">
    <property type="entry name" value="Thioredoxin-like_sf"/>
</dbReference>
<protein>
    <recommendedName>
        <fullName evidence="1">Glutathione S-transferase</fullName>
        <ecNumber evidence="1">2.5.1.18</ecNumber>
    </recommendedName>
</protein>
<dbReference type="SUPFAM" id="SSF52833">
    <property type="entry name" value="Thioredoxin-like"/>
    <property type="match status" value="1"/>
</dbReference>
<keyword evidence="1" id="KW-0808">Transferase</keyword>
<dbReference type="Gene3D" id="3.40.30.10">
    <property type="entry name" value="Glutaredoxin"/>
    <property type="match status" value="1"/>
</dbReference>
<comment type="catalytic activity">
    <reaction evidence="1">
        <text>RX + glutathione = an S-substituted glutathione + a halide anion + H(+)</text>
        <dbReference type="Rhea" id="RHEA:16437"/>
        <dbReference type="ChEBI" id="CHEBI:15378"/>
        <dbReference type="ChEBI" id="CHEBI:16042"/>
        <dbReference type="ChEBI" id="CHEBI:17792"/>
        <dbReference type="ChEBI" id="CHEBI:57925"/>
        <dbReference type="ChEBI" id="CHEBI:90779"/>
        <dbReference type="EC" id="2.5.1.18"/>
    </reaction>
</comment>
<accession>A0AA88RIG8</accession>
<name>A0AA88RIG8_9ASTE</name>
<comment type="subcellular location">
    <subcellularLocation>
        <location evidence="1">Cytoplasm</location>
        <location evidence="1">Cytosol</location>
    </subcellularLocation>
</comment>
<dbReference type="GO" id="GO:0004364">
    <property type="term" value="F:glutathione transferase activity"/>
    <property type="evidence" value="ECO:0007669"/>
    <property type="project" value="UniProtKB-UniRule"/>
</dbReference>
<comment type="caution">
    <text evidence="3">The sequence shown here is derived from an EMBL/GenBank/DDBJ whole genome shotgun (WGS) entry which is preliminary data.</text>
</comment>
<evidence type="ECO:0000313" key="4">
    <source>
        <dbReference type="Proteomes" id="UP001187471"/>
    </source>
</evidence>
<dbReference type="Pfam" id="PF02798">
    <property type="entry name" value="GST_N"/>
    <property type="match status" value="1"/>
</dbReference>
<comment type="function">
    <text evidence="1">Is involved in the conjugation of reduced glutathione to a wide number of exogenous and endogenous hydrophobic electrophiles.</text>
</comment>
<feature type="domain" description="GST N-terminal" evidence="2">
    <location>
        <begin position="19"/>
        <end position="68"/>
    </location>
</feature>
<proteinExistence type="inferred from homology"/>
<dbReference type="PANTHER" id="PTHR11260:SF679">
    <property type="entry name" value="GLUTATHIONE TRANSFERASE"/>
    <property type="match status" value="1"/>
</dbReference>
<gene>
    <name evidence="3" type="ORF">RJ640_021047</name>
</gene>
<evidence type="ECO:0000313" key="3">
    <source>
        <dbReference type="EMBL" id="KAK2983301.1"/>
    </source>
</evidence>
<dbReference type="AlphaFoldDB" id="A0AA88RIG8"/>
<comment type="similarity">
    <text evidence="1">Belongs to the GST superfamily.</text>
</comment>
<dbReference type="GO" id="GO:0006749">
    <property type="term" value="P:glutathione metabolic process"/>
    <property type="evidence" value="ECO:0007669"/>
    <property type="project" value="TreeGrafter"/>
</dbReference>
<dbReference type="Gene3D" id="1.20.1050.10">
    <property type="match status" value="1"/>
</dbReference>
<evidence type="ECO:0000259" key="2">
    <source>
        <dbReference type="Pfam" id="PF02798"/>
    </source>
</evidence>